<keyword evidence="5" id="KW-0288">FMN</keyword>
<dbReference type="GO" id="GO:0018580">
    <property type="term" value="F:nitronate monooxygenase activity"/>
    <property type="evidence" value="ECO:0007669"/>
    <property type="project" value="InterPro"/>
</dbReference>
<accession>A0A099FAL7</accession>
<dbReference type="PANTHER" id="PTHR42747">
    <property type="entry name" value="NITRONATE MONOOXYGENASE-RELATED"/>
    <property type="match status" value="1"/>
</dbReference>
<keyword evidence="3" id="KW-0216">Detoxification</keyword>
<dbReference type="InterPro" id="IPR013785">
    <property type="entry name" value="Aldolase_TIM"/>
</dbReference>
<comment type="cofactor">
    <cofactor evidence="1">
        <name>FMN</name>
        <dbReference type="ChEBI" id="CHEBI:58210"/>
    </cofactor>
</comment>
<dbReference type="InterPro" id="IPR004136">
    <property type="entry name" value="NMO"/>
</dbReference>
<evidence type="ECO:0000256" key="2">
    <source>
        <dbReference type="ARBA" id="ARBA00009881"/>
    </source>
</evidence>
<dbReference type="Proteomes" id="UP000029917">
    <property type="component" value="Unassembled WGS sequence"/>
</dbReference>
<dbReference type="Gene3D" id="3.20.20.70">
    <property type="entry name" value="Aldolase class I"/>
    <property type="match status" value="1"/>
</dbReference>
<dbReference type="SUPFAM" id="SSF51412">
    <property type="entry name" value="Inosine monophosphate dehydrogenase (IMPDH)"/>
    <property type="match status" value="1"/>
</dbReference>
<keyword evidence="11" id="KW-1185">Reference proteome</keyword>
<dbReference type="CDD" id="cd04730">
    <property type="entry name" value="NPD_like"/>
    <property type="match status" value="1"/>
</dbReference>
<keyword evidence="6" id="KW-0560">Oxidoreductase</keyword>
<dbReference type="STRING" id="690417.IC63_08010"/>
<reference evidence="10 11" key="1">
    <citation type="submission" date="2014-09" db="EMBL/GenBank/DDBJ databases">
        <authorList>
            <person name="McGinnis J.M."/>
            <person name="Wolfgang W.J."/>
        </authorList>
    </citation>
    <scope>NUCLEOTIDE SEQUENCE [LARGE SCALE GENOMIC DNA]</scope>
    <source>
        <strain evidence="10 11">HAMBI 3106</strain>
    </source>
</reference>
<evidence type="ECO:0000256" key="4">
    <source>
        <dbReference type="ARBA" id="ARBA00022630"/>
    </source>
</evidence>
<comment type="similarity">
    <text evidence="2">Belongs to the nitronate monooxygenase family. NMO class I subfamily.</text>
</comment>
<gene>
    <name evidence="10" type="ORF">IC63_08010</name>
</gene>
<proteinExistence type="inferred from homology"/>
<dbReference type="RefSeq" id="WP_036718728.1">
    <property type="nucleotide sequence ID" value="NZ_JRKS01000019.1"/>
</dbReference>
<dbReference type="OrthoDB" id="9778912at2"/>
<reference evidence="10 11" key="2">
    <citation type="submission" date="2014-10" db="EMBL/GenBank/DDBJ databases">
        <title>Paracoccus sanguinis sp. nov., isolated from clinical specimens of New York State patients.</title>
        <authorList>
            <person name="Mingle L.A."/>
            <person name="Cole J.A."/>
            <person name="Lapierre P."/>
            <person name="Musser K.A."/>
        </authorList>
    </citation>
    <scope>NUCLEOTIDE SEQUENCE [LARGE SCALE GENOMIC DNA]</scope>
    <source>
        <strain evidence="10 11">HAMBI 3106</strain>
    </source>
</reference>
<evidence type="ECO:0000313" key="11">
    <source>
        <dbReference type="Proteomes" id="UP000029917"/>
    </source>
</evidence>
<comment type="catalytic activity">
    <reaction evidence="9">
        <text>3 propionate 3-nitronate + 3 O2 + H2O = 3 3-oxopropanoate + 2 nitrate + nitrite + H2O2 + 3 H(+)</text>
        <dbReference type="Rhea" id="RHEA:57332"/>
        <dbReference type="ChEBI" id="CHEBI:15377"/>
        <dbReference type="ChEBI" id="CHEBI:15378"/>
        <dbReference type="ChEBI" id="CHEBI:15379"/>
        <dbReference type="ChEBI" id="CHEBI:16240"/>
        <dbReference type="ChEBI" id="CHEBI:16301"/>
        <dbReference type="ChEBI" id="CHEBI:17632"/>
        <dbReference type="ChEBI" id="CHEBI:33190"/>
        <dbReference type="ChEBI" id="CHEBI:136067"/>
    </reaction>
</comment>
<dbReference type="Pfam" id="PF03060">
    <property type="entry name" value="NMO"/>
    <property type="match status" value="1"/>
</dbReference>
<sequence length="337" mass="33897">MNLTERLGMRVPVIQAPMAGTSTPALAAAVSGAGGLGCLGLGAMSVAQAAQAMAGTAALTDRAFGVNLFCHRPTPRDPGAEARWLDRLAPHFARFGADPPRILTDIYPSFIDNDAMLAALVEARPALVSFHFGLPRADQIRALRATGAVLAATATCLAEARAVRAAGLDAVVAQGWQAGGHRGVFDPAADDERLPTLDLVRQLAGLGLPVIAAGGIMDAADPRAALAVGAVAVQCGTAFLLAPEAASPPAHRAALAGGETVMTAAISGRPARCCTNLFTAVPDDGTPGYPMTYDAGKALNAAAVGAGESGYGAHWAGTGCARAILRPAADTVAALAP</sequence>
<name>A0A099FAL7_9RHOB</name>
<dbReference type="PANTHER" id="PTHR42747:SF3">
    <property type="entry name" value="NITRONATE MONOOXYGENASE-RELATED"/>
    <property type="match status" value="1"/>
</dbReference>
<evidence type="ECO:0000256" key="1">
    <source>
        <dbReference type="ARBA" id="ARBA00001917"/>
    </source>
</evidence>
<organism evidence="10 11">
    <name type="scientific">Paracoccus sphaerophysae</name>
    <dbReference type="NCBI Taxonomy" id="690417"/>
    <lineage>
        <taxon>Bacteria</taxon>
        <taxon>Pseudomonadati</taxon>
        <taxon>Pseudomonadota</taxon>
        <taxon>Alphaproteobacteria</taxon>
        <taxon>Rhodobacterales</taxon>
        <taxon>Paracoccaceae</taxon>
        <taxon>Paracoccus</taxon>
    </lineage>
</organism>
<evidence type="ECO:0000256" key="3">
    <source>
        <dbReference type="ARBA" id="ARBA00022575"/>
    </source>
</evidence>
<evidence type="ECO:0000256" key="7">
    <source>
        <dbReference type="ARBA" id="ARBA00023033"/>
    </source>
</evidence>
<keyword evidence="4" id="KW-0285">Flavoprotein</keyword>
<evidence type="ECO:0000256" key="6">
    <source>
        <dbReference type="ARBA" id="ARBA00023002"/>
    </source>
</evidence>
<dbReference type="AlphaFoldDB" id="A0A099FAL7"/>
<evidence type="ECO:0000256" key="9">
    <source>
        <dbReference type="ARBA" id="ARBA00049401"/>
    </source>
</evidence>
<protein>
    <recommendedName>
        <fullName evidence="8">Propionate 3-nitronate monooxygenase</fullName>
    </recommendedName>
</protein>
<evidence type="ECO:0000256" key="5">
    <source>
        <dbReference type="ARBA" id="ARBA00022643"/>
    </source>
</evidence>
<comment type="caution">
    <text evidence="10">The sequence shown here is derived from an EMBL/GenBank/DDBJ whole genome shotgun (WGS) entry which is preliminary data.</text>
</comment>
<keyword evidence="7" id="KW-0503">Monooxygenase</keyword>
<evidence type="ECO:0000256" key="8">
    <source>
        <dbReference type="ARBA" id="ARBA00031155"/>
    </source>
</evidence>
<dbReference type="EMBL" id="JRKS01000019">
    <property type="protein sequence ID" value="KGJ07564.1"/>
    <property type="molecule type" value="Genomic_DNA"/>
</dbReference>
<evidence type="ECO:0000313" key="10">
    <source>
        <dbReference type="EMBL" id="KGJ07564.1"/>
    </source>
</evidence>
<dbReference type="GO" id="GO:0009636">
    <property type="term" value="P:response to toxic substance"/>
    <property type="evidence" value="ECO:0007669"/>
    <property type="project" value="UniProtKB-KW"/>
</dbReference>
<dbReference type="GO" id="GO:0051213">
    <property type="term" value="F:dioxygenase activity"/>
    <property type="evidence" value="ECO:0007669"/>
    <property type="project" value="UniProtKB-KW"/>
</dbReference>
<keyword evidence="10" id="KW-0223">Dioxygenase</keyword>